<evidence type="ECO:0000313" key="3">
    <source>
        <dbReference type="Proteomes" id="UP000176751"/>
    </source>
</evidence>
<keyword evidence="1" id="KW-0472">Membrane</keyword>
<feature type="transmembrane region" description="Helical" evidence="1">
    <location>
        <begin position="433"/>
        <end position="453"/>
    </location>
</feature>
<proteinExistence type="predicted"/>
<dbReference type="EMBL" id="MFCA01000029">
    <property type="protein sequence ID" value="OGE01198.1"/>
    <property type="molecule type" value="Genomic_DNA"/>
</dbReference>
<gene>
    <name evidence="2" type="ORF">A2196_00615</name>
</gene>
<evidence type="ECO:0008006" key="4">
    <source>
        <dbReference type="Google" id="ProtNLM"/>
    </source>
</evidence>
<feature type="transmembrane region" description="Helical" evidence="1">
    <location>
        <begin position="361"/>
        <end position="380"/>
    </location>
</feature>
<feature type="transmembrane region" description="Helical" evidence="1">
    <location>
        <begin position="335"/>
        <end position="354"/>
    </location>
</feature>
<feature type="transmembrane region" description="Helical" evidence="1">
    <location>
        <begin position="190"/>
        <end position="209"/>
    </location>
</feature>
<reference evidence="2 3" key="1">
    <citation type="journal article" date="2016" name="Nat. Commun.">
        <title>Thousands of microbial genomes shed light on interconnected biogeochemical processes in an aquifer system.</title>
        <authorList>
            <person name="Anantharaman K."/>
            <person name="Brown C.T."/>
            <person name="Hug L.A."/>
            <person name="Sharon I."/>
            <person name="Castelle C.J."/>
            <person name="Probst A.J."/>
            <person name="Thomas B.C."/>
            <person name="Singh A."/>
            <person name="Wilkins M.J."/>
            <person name="Karaoz U."/>
            <person name="Brodie E.L."/>
            <person name="Williams K.H."/>
            <person name="Hubbard S.S."/>
            <person name="Banfield J.F."/>
        </authorList>
    </citation>
    <scope>NUCLEOTIDE SEQUENCE [LARGE SCALE GENOMIC DNA]</scope>
</reference>
<dbReference type="STRING" id="1797737.A2196_00615"/>
<name>A0A1F5HAS2_9BACT</name>
<keyword evidence="1" id="KW-1133">Transmembrane helix</keyword>
<feature type="transmembrane region" description="Helical" evidence="1">
    <location>
        <begin position="295"/>
        <end position="315"/>
    </location>
</feature>
<organism evidence="2 3">
    <name type="scientific">Candidatus Curtissbacteria bacterium RIFOXYA1_FULL_41_14</name>
    <dbReference type="NCBI Taxonomy" id="1797737"/>
    <lineage>
        <taxon>Bacteria</taxon>
        <taxon>Candidatus Curtissiibacteriota</taxon>
    </lineage>
</organism>
<feature type="transmembrane region" description="Helical" evidence="1">
    <location>
        <begin position="270"/>
        <end position="288"/>
    </location>
</feature>
<comment type="caution">
    <text evidence="2">The sequence shown here is derived from an EMBL/GenBank/DDBJ whole genome shotgun (WGS) entry which is preliminary data.</text>
</comment>
<evidence type="ECO:0000256" key="1">
    <source>
        <dbReference type="SAM" id="Phobius"/>
    </source>
</evidence>
<feature type="transmembrane region" description="Helical" evidence="1">
    <location>
        <begin position="56"/>
        <end position="86"/>
    </location>
</feature>
<evidence type="ECO:0000313" key="2">
    <source>
        <dbReference type="EMBL" id="OGE01198.1"/>
    </source>
</evidence>
<accession>A0A1F5HAS2</accession>
<dbReference type="Proteomes" id="UP000176751">
    <property type="component" value="Unassembled WGS sequence"/>
</dbReference>
<protein>
    <recommendedName>
        <fullName evidence="4">Membrane protein 6-pyruvoyl-tetrahydropterin synthase-related domain-containing protein</fullName>
    </recommendedName>
</protein>
<feature type="transmembrane region" description="Helical" evidence="1">
    <location>
        <begin position="156"/>
        <end position="178"/>
    </location>
</feature>
<feature type="transmembrane region" description="Helical" evidence="1">
    <location>
        <begin position="92"/>
        <end position="110"/>
    </location>
</feature>
<keyword evidence="1" id="KW-0812">Transmembrane</keyword>
<sequence length="464" mass="52816">MFYTSDLITQYLPWYYLISGYLKNLQIPHWVPLLYQNGYPLLAEGETGILSPINSLILFIFPFSVSVNLLYLSYAIIAIAGTYFFLQENNCSKLGSLLGGLIFILSGFIVSRYFQPSIIFTASLMPWGFLIIQKSSKNTNSLFLLPFLIYLQITAGHVQIALTSIAGYLSYVFILSILKKQNFFQVTKKILMVIFFTILGLGLSAIQLLPTARLFTISQRQDWGIAIHFSYSLPESHLITYLLPGVFGVSRPGDDLGFTQIGGGFWELNITIWTAPFLLALLPIVIIFKNRNIKTVGALYIIWAIFLLISFGGYFKPYWIVAHIPDFPFRAPARFALVSTFAAASLAAFGYELITKRLNNYFKVILFTAIITSVIIQQILVFNKYFIWENSQIVLEGLENLSEKQLTTPLKLNMSKTDGSPELIFKREFQKGAIISILTLSILYLWWLFMQGMRVNLVKRRKKN</sequence>
<dbReference type="AlphaFoldDB" id="A0A1F5HAS2"/>